<evidence type="ECO:0000256" key="1">
    <source>
        <dbReference type="SAM" id="Phobius"/>
    </source>
</evidence>
<reference evidence="3" key="1">
    <citation type="submission" date="2017-09" db="EMBL/GenBank/DDBJ databases">
        <title>Depth-based differentiation of microbial function through sediment-hosted aquifers and enrichment of novel symbionts in the deep terrestrial subsurface.</title>
        <authorList>
            <person name="Probst A.J."/>
            <person name="Ladd B."/>
            <person name="Jarett J.K."/>
            <person name="Geller-Mcgrath D.E."/>
            <person name="Sieber C.M.K."/>
            <person name="Emerson J.B."/>
            <person name="Anantharaman K."/>
            <person name="Thomas B.C."/>
            <person name="Malmstrom R."/>
            <person name="Stieglmeier M."/>
            <person name="Klingl A."/>
            <person name="Woyke T."/>
            <person name="Ryan C.M."/>
            <person name="Banfield J.F."/>
        </authorList>
    </citation>
    <scope>NUCLEOTIDE SEQUENCE [LARGE SCALE GENOMIC DNA]</scope>
</reference>
<keyword evidence="1" id="KW-0472">Membrane</keyword>
<dbReference type="AlphaFoldDB" id="A0A2H0YXM9"/>
<name>A0A2H0YXM9_9BACT</name>
<proteinExistence type="predicted"/>
<evidence type="ECO:0000313" key="2">
    <source>
        <dbReference type="EMBL" id="PIS43251.1"/>
    </source>
</evidence>
<gene>
    <name evidence="2" type="ORF">COT23_02295</name>
</gene>
<comment type="caution">
    <text evidence="2">The sequence shown here is derived from an EMBL/GenBank/DDBJ whole genome shotgun (WGS) entry which is preliminary data.</text>
</comment>
<evidence type="ECO:0000313" key="3">
    <source>
        <dbReference type="Proteomes" id="UP000228687"/>
    </source>
</evidence>
<keyword evidence="1" id="KW-0812">Transmembrane</keyword>
<feature type="transmembrane region" description="Helical" evidence="1">
    <location>
        <begin position="16"/>
        <end position="36"/>
    </location>
</feature>
<feature type="transmembrane region" description="Helical" evidence="1">
    <location>
        <begin position="281"/>
        <end position="301"/>
    </location>
</feature>
<protein>
    <submittedName>
        <fullName evidence="2">Uncharacterized protein</fullName>
    </submittedName>
</protein>
<sequence>MNNNQSVPMGFWPRHISWLTVVLAILTIGTFLAISGPGVRYITPMMEIGGGIRESADSSGKDSSIYYPYQYPNPDVPVTDTREFLKIYYNASMLSRDVQSLTRRVETTVRGYGGRLDQESNSPLYGFVSFVVSQSKYNAFRAELENLVDSRFLTVNISSQNLLSQKVSIEEQQKQADTSLSDYKTVRQKIINAHASAIQSLQSKIDAEGTTESDKALLRQQLASENASYAVQLKNVDANIKYAQDWQKAVQTQDQTLLDNVATVAGTVSIRWISLWDMAQLYLPGYWIPTIFAALTLLSFFRDRRRSTISATDAV</sequence>
<accession>A0A2H0YXM9</accession>
<organism evidence="2 3">
    <name type="scientific">Candidatus Kaiserbacteria bacterium CG08_land_8_20_14_0_20_50_21</name>
    <dbReference type="NCBI Taxonomy" id="1974604"/>
    <lineage>
        <taxon>Bacteria</taxon>
        <taxon>Candidatus Kaiseribacteriota</taxon>
    </lineage>
</organism>
<dbReference type="Proteomes" id="UP000228687">
    <property type="component" value="Unassembled WGS sequence"/>
</dbReference>
<dbReference type="EMBL" id="PEXT01000049">
    <property type="protein sequence ID" value="PIS43251.1"/>
    <property type="molecule type" value="Genomic_DNA"/>
</dbReference>
<keyword evidence="1" id="KW-1133">Transmembrane helix</keyword>